<dbReference type="Gene3D" id="3.40.50.720">
    <property type="entry name" value="NAD(P)-binding Rossmann-like Domain"/>
    <property type="match status" value="1"/>
</dbReference>
<feature type="domain" description="Shikimate dehydrogenase substrate binding N-terminal" evidence="4">
    <location>
        <begin position="14"/>
        <end position="97"/>
    </location>
</feature>
<keyword evidence="6" id="KW-1185">Reference proteome</keyword>
<keyword evidence="3" id="KW-0057">Aromatic amino acid biosynthesis</keyword>
<dbReference type="GO" id="GO:0005829">
    <property type="term" value="C:cytosol"/>
    <property type="evidence" value="ECO:0007669"/>
    <property type="project" value="TreeGrafter"/>
</dbReference>
<name>A0AA50CK89_9HYPH</name>
<dbReference type="GO" id="GO:0004764">
    <property type="term" value="F:shikimate 3-dehydrogenase (NADP+) activity"/>
    <property type="evidence" value="ECO:0007669"/>
    <property type="project" value="InterPro"/>
</dbReference>
<dbReference type="Gene3D" id="3.40.50.10860">
    <property type="entry name" value="Leucine Dehydrogenase, chain A, domain 1"/>
    <property type="match status" value="1"/>
</dbReference>
<keyword evidence="3" id="KW-0028">Amino-acid biosynthesis</keyword>
<comment type="pathway">
    <text evidence="1">Metabolic intermediate biosynthesis; chorismate biosynthesis; chorismate from D-erythrose 4-phosphate and phosphoenolpyruvate: step 4/7.</text>
</comment>
<dbReference type="PANTHER" id="PTHR21089">
    <property type="entry name" value="SHIKIMATE DEHYDROGENASE"/>
    <property type="match status" value="1"/>
</dbReference>
<dbReference type="Pfam" id="PF08501">
    <property type="entry name" value="Shikimate_dh_N"/>
    <property type="match status" value="1"/>
</dbReference>
<dbReference type="EMBL" id="CP132302">
    <property type="protein sequence ID" value="WLR97478.1"/>
    <property type="molecule type" value="Genomic_DNA"/>
</dbReference>
<dbReference type="AlphaFoldDB" id="A0AA50CK89"/>
<dbReference type="SUPFAM" id="SSF53223">
    <property type="entry name" value="Aminoacid dehydrogenase-like, N-terminal domain"/>
    <property type="match status" value="1"/>
</dbReference>
<dbReference type="InterPro" id="IPR022893">
    <property type="entry name" value="Shikimate_DH_fam"/>
</dbReference>
<sequence>MNLELDGASRLHFVIGDPIAQVKSPAGVSEMLQARGHNALCIPGHVAPQDLDVFWAGLKTLKNLDGVIVTVPHKISAVHMVDRLSERAAFLGAVNTLRRTQTGWEGDMFDGIGHVSALRKAGCVLEGKRAILAGAGGAGSAIAHALVLAGVAELAIHEMDDIRRTALIARLSSLGMAKVFAGSADPTGFDVVVNATPSGMKDGDPLPFDGDKLTPDMFIGEVITKPAVSPLVARARSMGCRAITGVDMFVEVRDLMVDYLSAR</sequence>
<evidence type="ECO:0000256" key="3">
    <source>
        <dbReference type="ARBA" id="ARBA00023141"/>
    </source>
</evidence>
<proteinExistence type="predicted"/>
<dbReference type="InterPro" id="IPR013708">
    <property type="entry name" value="Shikimate_DH-bd_N"/>
</dbReference>
<keyword evidence="2" id="KW-0560">Oxidoreductase</keyword>
<dbReference type="Proteomes" id="UP001234585">
    <property type="component" value="Chromosome"/>
</dbReference>
<dbReference type="GO" id="GO:0009423">
    <property type="term" value="P:chorismate biosynthetic process"/>
    <property type="evidence" value="ECO:0007669"/>
    <property type="project" value="TreeGrafter"/>
</dbReference>
<dbReference type="GO" id="GO:0009073">
    <property type="term" value="P:aromatic amino acid family biosynthetic process"/>
    <property type="evidence" value="ECO:0007669"/>
    <property type="project" value="UniProtKB-KW"/>
</dbReference>
<dbReference type="RefSeq" id="WP_306037424.1">
    <property type="nucleotide sequence ID" value="NZ_CP132302.1"/>
</dbReference>
<dbReference type="InterPro" id="IPR046346">
    <property type="entry name" value="Aminoacid_DH-like_N_sf"/>
</dbReference>
<dbReference type="GO" id="GO:0019632">
    <property type="term" value="P:shikimate metabolic process"/>
    <property type="evidence" value="ECO:0007669"/>
    <property type="project" value="TreeGrafter"/>
</dbReference>
<dbReference type="SUPFAM" id="SSF51735">
    <property type="entry name" value="NAD(P)-binding Rossmann-fold domains"/>
    <property type="match status" value="1"/>
</dbReference>
<evidence type="ECO:0000313" key="6">
    <source>
        <dbReference type="Proteomes" id="UP001234585"/>
    </source>
</evidence>
<evidence type="ECO:0000256" key="1">
    <source>
        <dbReference type="ARBA" id="ARBA00004871"/>
    </source>
</evidence>
<evidence type="ECO:0000313" key="5">
    <source>
        <dbReference type="EMBL" id="WLR97478.1"/>
    </source>
</evidence>
<reference evidence="5 6" key="1">
    <citation type="submission" date="2023-08" db="EMBL/GenBank/DDBJ databases">
        <title>Pathogen: clinical or host-associated sample.</title>
        <authorList>
            <person name="Hergert J."/>
            <person name="Casey R."/>
            <person name="Wagner J."/>
            <person name="Young E.L."/>
            <person name="Oakeson K.F."/>
        </authorList>
    </citation>
    <scope>NUCLEOTIDE SEQUENCE [LARGE SCALE GENOMIC DNA]</scope>
    <source>
        <strain evidence="5 6">1760953</strain>
    </source>
</reference>
<evidence type="ECO:0000256" key="2">
    <source>
        <dbReference type="ARBA" id="ARBA00023002"/>
    </source>
</evidence>
<dbReference type="GO" id="GO:0050661">
    <property type="term" value="F:NADP binding"/>
    <property type="evidence" value="ECO:0007669"/>
    <property type="project" value="TreeGrafter"/>
</dbReference>
<evidence type="ECO:0000259" key="4">
    <source>
        <dbReference type="Pfam" id="PF08501"/>
    </source>
</evidence>
<protein>
    <submittedName>
        <fullName evidence="5">Shikimate dehydrogenase</fullName>
    </submittedName>
</protein>
<dbReference type="InterPro" id="IPR036291">
    <property type="entry name" value="NAD(P)-bd_dom_sf"/>
</dbReference>
<gene>
    <name evidence="5" type="ORF">Q9313_00150</name>
</gene>
<dbReference type="PANTHER" id="PTHR21089:SF1">
    <property type="entry name" value="BIFUNCTIONAL 3-DEHYDROQUINATE DEHYDRATASE_SHIKIMATE DEHYDROGENASE, CHLOROPLASTIC"/>
    <property type="match status" value="1"/>
</dbReference>
<organism evidence="5 6">
    <name type="scientific">Shinella sumterensis</name>
    <dbReference type="NCBI Taxonomy" id="1967501"/>
    <lineage>
        <taxon>Bacteria</taxon>
        <taxon>Pseudomonadati</taxon>
        <taxon>Pseudomonadota</taxon>
        <taxon>Alphaproteobacteria</taxon>
        <taxon>Hyphomicrobiales</taxon>
        <taxon>Rhizobiaceae</taxon>
        <taxon>Shinella</taxon>
    </lineage>
</organism>
<accession>A0AA50CK89</accession>